<dbReference type="Proteomes" id="UP000027195">
    <property type="component" value="Unassembled WGS sequence"/>
</dbReference>
<dbReference type="OrthoDB" id="2678913at2759"/>
<dbReference type="STRING" id="930990.A0A067M1I9"/>
<name>A0A067M1I9_BOTB1</name>
<sequence>MAFYGIIRVGEFTVKRIKDFDPAIHVKPSDMQIVSDQRGFSTTVVFIPRTKSAPEGEDVYWARQEGSSDPVAAWDNHVVVGAEFLACWFSTLSHITLHSDWSRGPTSPTGDERAIRPSDRQCVQVRHWTFPLYSDSKLEEFGFGFGLGFSAFRISLYLSISLPLDAHSDER</sequence>
<dbReference type="AlphaFoldDB" id="A0A067M1I9"/>
<gene>
    <name evidence="1" type="ORF">BOTBODRAFT_178971</name>
</gene>
<proteinExistence type="predicted"/>
<reference evidence="2" key="1">
    <citation type="journal article" date="2014" name="Proc. Natl. Acad. Sci. U.S.A.">
        <title>Extensive sampling of basidiomycete genomes demonstrates inadequacy of the white-rot/brown-rot paradigm for wood decay fungi.</title>
        <authorList>
            <person name="Riley R."/>
            <person name="Salamov A.A."/>
            <person name="Brown D.W."/>
            <person name="Nagy L.G."/>
            <person name="Floudas D."/>
            <person name="Held B.W."/>
            <person name="Levasseur A."/>
            <person name="Lombard V."/>
            <person name="Morin E."/>
            <person name="Otillar R."/>
            <person name="Lindquist E.A."/>
            <person name="Sun H."/>
            <person name="LaButti K.M."/>
            <person name="Schmutz J."/>
            <person name="Jabbour D."/>
            <person name="Luo H."/>
            <person name="Baker S.E."/>
            <person name="Pisabarro A.G."/>
            <person name="Walton J.D."/>
            <person name="Blanchette R.A."/>
            <person name="Henrissat B."/>
            <person name="Martin F."/>
            <person name="Cullen D."/>
            <person name="Hibbett D.S."/>
            <person name="Grigoriev I.V."/>
        </authorList>
    </citation>
    <scope>NUCLEOTIDE SEQUENCE [LARGE SCALE GENOMIC DNA]</scope>
    <source>
        <strain evidence="2">FD-172 SS1</strain>
    </source>
</reference>
<dbReference type="HOGENOM" id="CLU_1562643_0_0_1"/>
<evidence type="ECO:0000313" key="1">
    <source>
        <dbReference type="EMBL" id="KDQ09409.1"/>
    </source>
</evidence>
<evidence type="ECO:0000313" key="2">
    <source>
        <dbReference type="Proteomes" id="UP000027195"/>
    </source>
</evidence>
<keyword evidence="2" id="KW-1185">Reference proteome</keyword>
<accession>A0A067M1I9</accession>
<organism evidence="1 2">
    <name type="scientific">Botryobasidium botryosum (strain FD-172 SS1)</name>
    <dbReference type="NCBI Taxonomy" id="930990"/>
    <lineage>
        <taxon>Eukaryota</taxon>
        <taxon>Fungi</taxon>
        <taxon>Dikarya</taxon>
        <taxon>Basidiomycota</taxon>
        <taxon>Agaricomycotina</taxon>
        <taxon>Agaricomycetes</taxon>
        <taxon>Cantharellales</taxon>
        <taxon>Botryobasidiaceae</taxon>
        <taxon>Botryobasidium</taxon>
    </lineage>
</organism>
<dbReference type="EMBL" id="KL198078">
    <property type="protein sequence ID" value="KDQ09409.1"/>
    <property type="molecule type" value="Genomic_DNA"/>
</dbReference>
<protein>
    <submittedName>
        <fullName evidence="1">Uncharacterized protein</fullName>
    </submittedName>
</protein>
<dbReference type="InParanoid" id="A0A067M1I9"/>